<proteinExistence type="predicted"/>
<protein>
    <submittedName>
        <fullName evidence="1">Uncharacterized protein</fullName>
    </submittedName>
</protein>
<dbReference type="Proteomes" id="UP001177121">
    <property type="component" value="Unassembled WGS sequence"/>
</dbReference>
<evidence type="ECO:0000313" key="2">
    <source>
        <dbReference type="Proteomes" id="UP001177121"/>
    </source>
</evidence>
<dbReference type="RefSeq" id="WP_041351552.1">
    <property type="nucleotide sequence ID" value="NZ_JAHBMK020000001.1"/>
</dbReference>
<comment type="caution">
    <text evidence="1">The sequence shown here is derived from an EMBL/GenBank/DDBJ whole genome shotgun (WGS) entry which is preliminary data.</text>
</comment>
<sequence length="127" mass="14524">MNDGHNRYKEHVPLNCPPEEAEDKDYARVFRLCVSNPPDQSDFLSHIELGKKFPPEKTCLGAGISLHTDRKDSERLKKRIPTYRKKGYIASGRIPSGIGKTLSTPSNGDSHHTCWVYRGKDIYNYFE</sequence>
<accession>A0ABT9DIJ9</accession>
<reference evidence="1" key="1">
    <citation type="submission" date="2023-07" db="EMBL/GenBank/DDBJ databases">
        <title>Biological control against Fusarium languescens, the causal agent of wilt in Jalapeno peppers, by a novel bacterial subspecies: Bacillus cabrialesii subsp. tritici TSO2.</title>
        <authorList>
            <person name="Montoya-Martinez A.C."/>
            <person name="Figueroa-Brambila K.M."/>
            <person name="Escalante-Beltran A."/>
            <person name="Lopez-Montoya N.D."/>
            <person name="Valenzuela-Ruiz V."/>
            <person name="Parra-Cota F.I."/>
            <person name="Estrada Alvarado M.I."/>
            <person name="De Los Santos Villalobos S."/>
        </authorList>
    </citation>
    <scope>NUCLEOTIDE SEQUENCE</scope>
    <source>
        <strain evidence="1">TSO2</strain>
    </source>
</reference>
<name>A0ABT9DIJ9_9BACI</name>
<gene>
    <name evidence="1" type="ORF">KHP33_006635</name>
</gene>
<dbReference type="EMBL" id="JAHBMK020000001">
    <property type="protein sequence ID" value="MDO8224524.1"/>
    <property type="molecule type" value="Genomic_DNA"/>
</dbReference>
<organism evidence="1 2">
    <name type="scientific">Bacillus cabrialesii subsp. tritici</name>
    <dbReference type="NCBI Taxonomy" id="2944916"/>
    <lineage>
        <taxon>Bacteria</taxon>
        <taxon>Bacillati</taxon>
        <taxon>Bacillota</taxon>
        <taxon>Bacilli</taxon>
        <taxon>Bacillales</taxon>
        <taxon>Bacillaceae</taxon>
        <taxon>Bacillus</taxon>
        <taxon>Bacillus cabrialesii</taxon>
    </lineage>
</organism>
<evidence type="ECO:0000313" key="1">
    <source>
        <dbReference type="EMBL" id="MDO8224524.1"/>
    </source>
</evidence>
<keyword evidence="2" id="KW-1185">Reference proteome</keyword>